<sequence length="302" mass="33040">MHSSEAAKRPKGILKNPSTDNFHPAPHTSSLTATSANPPFPALSTVTTPADTRASAEQTIQNTLQNAGPKDRRNSSQNKRSSISRRTSSVHADEHGEQRLKWDEANLYLTEQEKSSTMKITEPKTPYAQRYEPSLEDEEDLRTLDADDLMVDELDKVKSESAGGGARASTRGRQPRESDIPGLDIGEPEEQGGFGGEAGRGGEDRIMIDGESEIVGGGAMKRSGSLKGEKVVQVDESAGQGHEGDVRHRDFEEMRKRHYEMSGVKGMLGHSAEELEAMDEDDDDERQPPPMPKLDHRIVNGA</sequence>
<keyword evidence="3" id="KW-1185">Reference proteome</keyword>
<organism evidence="2 3">
    <name type="scientific">Ramalina farinacea</name>
    <dbReference type="NCBI Taxonomy" id="258253"/>
    <lineage>
        <taxon>Eukaryota</taxon>
        <taxon>Fungi</taxon>
        <taxon>Dikarya</taxon>
        <taxon>Ascomycota</taxon>
        <taxon>Pezizomycotina</taxon>
        <taxon>Lecanoromycetes</taxon>
        <taxon>OSLEUM clade</taxon>
        <taxon>Lecanoromycetidae</taxon>
        <taxon>Lecanorales</taxon>
        <taxon>Lecanorineae</taxon>
        <taxon>Ramalinaceae</taxon>
        <taxon>Ramalina</taxon>
    </lineage>
</organism>
<accession>A0AA43QJ77</accession>
<feature type="compositionally biased region" description="Polar residues" evidence="1">
    <location>
        <begin position="16"/>
        <end position="37"/>
    </location>
</feature>
<proteinExistence type="predicted"/>
<dbReference type="Gene3D" id="6.10.250.1050">
    <property type="match status" value="1"/>
</dbReference>
<dbReference type="Proteomes" id="UP001161017">
    <property type="component" value="Unassembled WGS sequence"/>
</dbReference>
<evidence type="ECO:0000313" key="3">
    <source>
        <dbReference type="Proteomes" id="UP001161017"/>
    </source>
</evidence>
<comment type="caution">
    <text evidence="2">The sequence shown here is derived from an EMBL/GenBank/DDBJ whole genome shotgun (WGS) entry which is preliminary data.</text>
</comment>
<evidence type="ECO:0000256" key="1">
    <source>
        <dbReference type="SAM" id="MobiDB-lite"/>
    </source>
</evidence>
<feature type="compositionally biased region" description="Basic and acidic residues" evidence="1">
    <location>
        <begin position="242"/>
        <end position="255"/>
    </location>
</feature>
<name>A0AA43QJ77_9LECA</name>
<feature type="compositionally biased region" description="Polar residues" evidence="1">
    <location>
        <begin position="75"/>
        <end position="90"/>
    </location>
</feature>
<dbReference type="AlphaFoldDB" id="A0AA43QJ77"/>
<feature type="compositionally biased region" description="Polar residues" evidence="1">
    <location>
        <begin position="44"/>
        <end position="66"/>
    </location>
</feature>
<feature type="compositionally biased region" description="Basic and acidic residues" evidence="1">
    <location>
        <begin position="91"/>
        <end position="104"/>
    </location>
</feature>
<reference evidence="2" key="1">
    <citation type="journal article" date="2023" name="Genome Biol. Evol.">
        <title>First Whole Genome Sequence and Flow Cytometry Genome Size Data for the Lichen-Forming Fungus Ramalina farinacea (Ascomycota).</title>
        <authorList>
            <person name="Llewellyn T."/>
            <person name="Mian S."/>
            <person name="Hill R."/>
            <person name="Leitch I.J."/>
            <person name="Gaya E."/>
        </authorList>
    </citation>
    <scope>NUCLEOTIDE SEQUENCE</scope>
    <source>
        <strain evidence="2">LIQ254RAFAR</strain>
    </source>
</reference>
<feature type="compositionally biased region" description="Acidic residues" evidence="1">
    <location>
        <begin position="134"/>
        <end position="152"/>
    </location>
</feature>
<dbReference type="EMBL" id="JAPUFD010000002">
    <property type="protein sequence ID" value="MDI1485693.1"/>
    <property type="molecule type" value="Genomic_DNA"/>
</dbReference>
<dbReference type="PANTHER" id="PTHR12398">
    <property type="entry name" value="PROTEIN PHOSPHATASE INHIBITOR"/>
    <property type="match status" value="1"/>
</dbReference>
<dbReference type="GO" id="GO:0004864">
    <property type="term" value="F:protein phosphatase inhibitor activity"/>
    <property type="evidence" value="ECO:0007669"/>
    <property type="project" value="InterPro"/>
</dbReference>
<evidence type="ECO:0000313" key="2">
    <source>
        <dbReference type="EMBL" id="MDI1485693.1"/>
    </source>
</evidence>
<feature type="region of interest" description="Disordered" evidence="1">
    <location>
        <begin position="1"/>
        <end position="302"/>
    </location>
</feature>
<gene>
    <name evidence="2" type="ORF">OHK93_003882</name>
</gene>
<dbReference type="Pfam" id="PF04979">
    <property type="entry name" value="IPP-2"/>
    <property type="match status" value="1"/>
</dbReference>
<dbReference type="PANTHER" id="PTHR12398:SF20">
    <property type="entry name" value="PROTEIN PHOSPHATASE 1 REGULATORY INHIBITOR SUBUNIT 2"/>
    <property type="match status" value="1"/>
</dbReference>
<protein>
    <recommendedName>
        <fullName evidence="4">Protein phosphatase inhibitor 2</fullName>
    </recommendedName>
</protein>
<feature type="compositionally biased region" description="Acidic residues" evidence="1">
    <location>
        <begin position="274"/>
        <end position="285"/>
    </location>
</feature>
<dbReference type="GO" id="GO:0009966">
    <property type="term" value="P:regulation of signal transduction"/>
    <property type="evidence" value="ECO:0007669"/>
    <property type="project" value="InterPro"/>
</dbReference>
<feature type="compositionally biased region" description="Basic and acidic residues" evidence="1">
    <location>
        <begin position="293"/>
        <end position="302"/>
    </location>
</feature>
<dbReference type="InterPro" id="IPR007062">
    <property type="entry name" value="PPI-2"/>
</dbReference>
<evidence type="ECO:0008006" key="4">
    <source>
        <dbReference type="Google" id="ProtNLM"/>
    </source>
</evidence>